<evidence type="ECO:0000259" key="2">
    <source>
        <dbReference type="Pfam" id="PF16778"/>
    </source>
</evidence>
<keyword evidence="4" id="KW-1185">Reference proteome</keyword>
<dbReference type="EMBL" id="JAMDHA010000003">
    <property type="protein sequence ID" value="MDD1006513.1"/>
    <property type="molecule type" value="Genomic_DNA"/>
</dbReference>
<evidence type="ECO:0000313" key="3">
    <source>
        <dbReference type="EMBL" id="MDD1006513.1"/>
    </source>
</evidence>
<dbReference type="RefSeq" id="WP_273875153.1">
    <property type="nucleotide sequence ID" value="NZ_JAMDHA010000003.1"/>
</dbReference>
<reference evidence="3 4" key="1">
    <citation type="submission" date="2022-05" db="EMBL/GenBank/DDBJ databases">
        <title>Novel Pseudomonas spp. Isolated from a Rainbow Trout Aquaculture Facility.</title>
        <authorList>
            <person name="Testerman T."/>
            <person name="Graf J."/>
        </authorList>
    </citation>
    <scope>NUCLEOTIDE SEQUENCE [LARGE SCALE GENOMIC DNA]</scope>
    <source>
        <strain evidence="3 4">ID1042</strain>
    </source>
</reference>
<evidence type="ECO:0000256" key="1">
    <source>
        <dbReference type="SAM" id="MobiDB-lite"/>
    </source>
</evidence>
<proteinExistence type="predicted"/>
<protein>
    <submittedName>
        <fullName evidence="3">Phage tail assembly chaperone</fullName>
    </submittedName>
</protein>
<organism evidence="3 4">
    <name type="scientific">Pseudomonas shahriarae</name>
    <dbReference type="NCBI Taxonomy" id="2745512"/>
    <lineage>
        <taxon>Bacteria</taxon>
        <taxon>Pseudomonadati</taxon>
        <taxon>Pseudomonadota</taxon>
        <taxon>Gammaproteobacteria</taxon>
        <taxon>Pseudomonadales</taxon>
        <taxon>Pseudomonadaceae</taxon>
        <taxon>Pseudomonas</taxon>
    </lineage>
</organism>
<evidence type="ECO:0000313" key="4">
    <source>
        <dbReference type="Proteomes" id="UP001148185"/>
    </source>
</evidence>
<feature type="domain" description="Phage tail assembly chaperone-like" evidence="2">
    <location>
        <begin position="82"/>
        <end position="147"/>
    </location>
</feature>
<comment type="caution">
    <text evidence="3">The sequence shown here is derived from an EMBL/GenBank/DDBJ whole genome shotgun (WGS) entry which is preliminary data.</text>
</comment>
<dbReference type="InterPro" id="IPR031893">
    <property type="entry name" value="Phage_tail_APC"/>
</dbReference>
<accession>A0A9X4HB05</accession>
<feature type="region of interest" description="Disordered" evidence="1">
    <location>
        <begin position="133"/>
        <end position="157"/>
    </location>
</feature>
<dbReference type="Proteomes" id="UP001148185">
    <property type="component" value="Unassembled WGS sequence"/>
</dbReference>
<name>A0A9X4HB05_9PSED</name>
<sequence length="157" mass="17639">MARYARVENGVAVELIDTGDYAIAQLFAPAFVETMVQVPEGMHVEIGAPVSELRHEVEPLPVMGSPVVIPVTVVEEQESSTAARTWRQFSLSATEWWVTRHRDEQELGRGTTLKAAQYLELLEYRQALRDWPDSSQFPSPVSRPSAPTWLAFRTGEK</sequence>
<dbReference type="AlphaFoldDB" id="A0A9X4HB05"/>
<gene>
    <name evidence="3" type="ORF">M5G27_03330</name>
</gene>
<dbReference type="Pfam" id="PF16778">
    <property type="entry name" value="Phage_tail_APC"/>
    <property type="match status" value="1"/>
</dbReference>